<keyword evidence="2" id="KW-1185">Reference proteome</keyword>
<accession>A0A8T2IUZ4</accession>
<name>A0A8T2IUZ4_9PIPI</name>
<dbReference type="Proteomes" id="UP000812440">
    <property type="component" value="Chromosome 7"/>
</dbReference>
<proteinExistence type="predicted"/>
<dbReference type="InterPro" id="IPR051450">
    <property type="entry name" value="Gfo/Idh/MocA_Oxidoreductases"/>
</dbReference>
<reference evidence="1" key="1">
    <citation type="thesis" date="2020" institute="ProQuest LLC" country="789 East Eisenhower Parkway, Ann Arbor, MI, USA">
        <title>Comparative Genomics and Chromosome Evolution.</title>
        <authorList>
            <person name="Mudd A.B."/>
        </authorList>
    </citation>
    <scope>NUCLEOTIDE SEQUENCE</scope>
    <source>
        <strain evidence="1">Female2</strain>
        <tissue evidence="1">Blood</tissue>
    </source>
</reference>
<protein>
    <submittedName>
        <fullName evidence="1">Uncharacterized protein</fullName>
    </submittedName>
</protein>
<dbReference type="PANTHER" id="PTHR43377">
    <property type="entry name" value="BILIVERDIN REDUCTASE A"/>
    <property type="match status" value="1"/>
</dbReference>
<organism evidence="1 2">
    <name type="scientific">Hymenochirus boettgeri</name>
    <name type="common">Congo dwarf clawed frog</name>
    <dbReference type="NCBI Taxonomy" id="247094"/>
    <lineage>
        <taxon>Eukaryota</taxon>
        <taxon>Metazoa</taxon>
        <taxon>Chordata</taxon>
        <taxon>Craniata</taxon>
        <taxon>Vertebrata</taxon>
        <taxon>Euteleostomi</taxon>
        <taxon>Amphibia</taxon>
        <taxon>Batrachia</taxon>
        <taxon>Anura</taxon>
        <taxon>Pipoidea</taxon>
        <taxon>Pipidae</taxon>
        <taxon>Pipinae</taxon>
        <taxon>Hymenochirus</taxon>
    </lineage>
</organism>
<dbReference type="EMBL" id="JAACNH010000008">
    <property type="protein sequence ID" value="KAG8434271.1"/>
    <property type="molecule type" value="Genomic_DNA"/>
</dbReference>
<sequence>MGKKKCLKVSSFGSLSHFTNVNKPKGASSRCLDCSVEENCVYSAKKIYLKRAKEGFFSWPVSVVCDNGVYDIESLTEALKTGPYGRCVYECDNDVATNQVVNMEFEGGSTAAFTMVAFTQALSVRSTTVYGTKGELNCREYGQILVFDFLTRKVTNYPPDLSASIPLPLMGHSGADYYIMESFISAVANNDPSYILTGPDDTLRSHLLVFEAERSRKESSIVNFDGDQQK</sequence>
<dbReference type="SUPFAM" id="SSF55347">
    <property type="entry name" value="Glyceraldehyde-3-phosphate dehydrogenase-like, C-terminal domain"/>
    <property type="match status" value="1"/>
</dbReference>
<dbReference type="AlphaFoldDB" id="A0A8T2IUZ4"/>
<dbReference type="PANTHER" id="PTHR43377:SF2">
    <property type="entry name" value="BINDING ROSSMANN FOLD OXIDOREDUCTASE, PUTATIVE (AFU_ORTHOLOGUE AFUA_4G00560)-RELATED"/>
    <property type="match status" value="1"/>
</dbReference>
<evidence type="ECO:0000313" key="2">
    <source>
        <dbReference type="Proteomes" id="UP000812440"/>
    </source>
</evidence>
<evidence type="ECO:0000313" key="1">
    <source>
        <dbReference type="EMBL" id="KAG8434271.1"/>
    </source>
</evidence>
<dbReference type="Gene3D" id="3.30.360.10">
    <property type="entry name" value="Dihydrodipicolinate Reductase, domain 2"/>
    <property type="match status" value="1"/>
</dbReference>
<gene>
    <name evidence="1" type="ORF">GDO86_012592</name>
</gene>
<dbReference type="OrthoDB" id="2129491at2759"/>
<comment type="caution">
    <text evidence="1">The sequence shown here is derived from an EMBL/GenBank/DDBJ whole genome shotgun (WGS) entry which is preliminary data.</text>
</comment>